<accession>A0A212KFL7</accession>
<proteinExistence type="predicted"/>
<gene>
    <name evidence="1" type="ORF">KL86DPRO_60193</name>
</gene>
<evidence type="ECO:0000313" key="1">
    <source>
        <dbReference type="EMBL" id="SBW10524.1"/>
    </source>
</evidence>
<protein>
    <submittedName>
        <fullName evidence="1">Uncharacterized protein</fullName>
    </submittedName>
</protein>
<dbReference type="AlphaFoldDB" id="A0A212KFL7"/>
<name>A0A212KFL7_9DELT</name>
<organism evidence="1">
    <name type="scientific">uncultured delta proteobacterium</name>
    <dbReference type="NCBI Taxonomy" id="34034"/>
    <lineage>
        <taxon>Bacteria</taxon>
        <taxon>Deltaproteobacteria</taxon>
        <taxon>environmental samples</taxon>
    </lineage>
</organism>
<sequence>MPQRRRTDKAVQGGSWRMNIVACGPPFACALQEPENTISRGNITYNHSEKLVKSVGFYKTKISAFHFPLCLDLLPPLRRIYSPLPGNGKEGDIIY</sequence>
<dbReference type="EMBL" id="FLUQ01000006">
    <property type="protein sequence ID" value="SBW10524.1"/>
    <property type="molecule type" value="Genomic_DNA"/>
</dbReference>
<reference evidence="1" key="1">
    <citation type="submission" date="2016-04" db="EMBL/GenBank/DDBJ databases">
        <authorList>
            <person name="Evans L.H."/>
            <person name="Alamgir A."/>
            <person name="Owens N."/>
            <person name="Weber N.D."/>
            <person name="Virtaneva K."/>
            <person name="Barbian K."/>
            <person name="Babar A."/>
            <person name="Rosenke K."/>
        </authorList>
    </citation>
    <scope>NUCLEOTIDE SEQUENCE</scope>
    <source>
        <strain evidence="1">86</strain>
    </source>
</reference>